<accession>A0A382BGT9</accession>
<dbReference type="AlphaFoldDB" id="A0A382BGT9"/>
<gene>
    <name evidence="3" type="ORF">METZ01_LOCUS165934</name>
</gene>
<feature type="transmembrane region" description="Helical" evidence="1">
    <location>
        <begin position="98"/>
        <end position="118"/>
    </location>
</feature>
<proteinExistence type="predicted"/>
<keyword evidence="1" id="KW-1133">Transmembrane helix</keyword>
<feature type="non-terminal residue" evidence="3">
    <location>
        <position position="1"/>
    </location>
</feature>
<dbReference type="InterPro" id="IPR006976">
    <property type="entry name" value="VanZ-like"/>
</dbReference>
<sequence>VKFLKLSFYILNLILFIFYLFPGSILGCFLYNDCNIQPQLTRDFIIFSSNHVYVFIIFSFIGILSFKEYLKKISYYLFSVSVFLELMHIIVPNRGFEVADLLGNVLGVVLSLILYKLFSLRRSK</sequence>
<name>A0A382BGT9_9ZZZZ</name>
<dbReference type="EMBL" id="UINC01029778">
    <property type="protein sequence ID" value="SVB13080.1"/>
    <property type="molecule type" value="Genomic_DNA"/>
</dbReference>
<evidence type="ECO:0000313" key="3">
    <source>
        <dbReference type="EMBL" id="SVB13080.1"/>
    </source>
</evidence>
<dbReference type="Pfam" id="PF04892">
    <property type="entry name" value="VanZ"/>
    <property type="match status" value="1"/>
</dbReference>
<evidence type="ECO:0000256" key="1">
    <source>
        <dbReference type="SAM" id="Phobius"/>
    </source>
</evidence>
<feature type="transmembrane region" description="Helical" evidence="1">
    <location>
        <begin position="73"/>
        <end position="92"/>
    </location>
</feature>
<feature type="domain" description="VanZ-like" evidence="2">
    <location>
        <begin position="8"/>
        <end position="118"/>
    </location>
</feature>
<protein>
    <recommendedName>
        <fullName evidence="2">VanZ-like domain-containing protein</fullName>
    </recommendedName>
</protein>
<keyword evidence="1" id="KW-0472">Membrane</keyword>
<feature type="transmembrane region" description="Helical" evidence="1">
    <location>
        <begin position="7"/>
        <end position="32"/>
    </location>
</feature>
<keyword evidence="1" id="KW-0812">Transmembrane</keyword>
<evidence type="ECO:0000259" key="2">
    <source>
        <dbReference type="Pfam" id="PF04892"/>
    </source>
</evidence>
<reference evidence="3" key="1">
    <citation type="submission" date="2018-05" db="EMBL/GenBank/DDBJ databases">
        <authorList>
            <person name="Lanie J.A."/>
            <person name="Ng W.-L."/>
            <person name="Kazmierczak K.M."/>
            <person name="Andrzejewski T.M."/>
            <person name="Davidsen T.M."/>
            <person name="Wayne K.J."/>
            <person name="Tettelin H."/>
            <person name="Glass J.I."/>
            <person name="Rusch D."/>
            <person name="Podicherti R."/>
            <person name="Tsui H.-C.T."/>
            <person name="Winkler M.E."/>
        </authorList>
    </citation>
    <scope>NUCLEOTIDE SEQUENCE</scope>
</reference>
<organism evidence="3">
    <name type="scientific">marine metagenome</name>
    <dbReference type="NCBI Taxonomy" id="408172"/>
    <lineage>
        <taxon>unclassified sequences</taxon>
        <taxon>metagenomes</taxon>
        <taxon>ecological metagenomes</taxon>
    </lineage>
</organism>
<feature type="transmembrane region" description="Helical" evidence="1">
    <location>
        <begin position="44"/>
        <end position="66"/>
    </location>
</feature>